<evidence type="ECO:0000259" key="1">
    <source>
        <dbReference type="SMART" id="SM00355"/>
    </source>
</evidence>
<feature type="domain" description="C2H2-type" evidence="1">
    <location>
        <begin position="258"/>
        <end position="295"/>
    </location>
</feature>
<reference evidence="2" key="1">
    <citation type="submission" date="2019-07" db="EMBL/GenBank/DDBJ databases">
        <title>Hyphodiscus hymeniophilus genome sequencing and assembly.</title>
        <authorList>
            <person name="Kramer G."/>
            <person name="Nodwell J."/>
        </authorList>
    </citation>
    <scope>NUCLEOTIDE SEQUENCE</scope>
    <source>
        <strain evidence="2">ATCC 34498</strain>
    </source>
</reference>
<name>A0A9P6VSL3_9HELO</name>
<dbReference type="OrthoDB" id="2687452at2759"/>
<organism evidence="2 3">
    <name type="scientific">Hyphodiscus hymeniophilus</name>
    <dbReference type="NCBI Taxonomy" id="353542"/>
    <lineage>
        <taxon>Eukaryota</taxon>
        <taxon>Fungi</taxon>
        <taxon>Dikarya</taxon>
        <taxon>Ascomycota</taxon>
        <taxon>Pezizomycotina</taxon>
        <taxon>Leotiomycetes</taxon>
        <taxon>Helotiales</taxon>
        <taxon>Hyphodiscaceae</taxon>
        <taxon>Hyphodiscus</taxon>
    </lineage>
</organism>
<comment type="caution">
    <text evidence="2">The sequence shown here is derived from an EMBL/GenBank/DDBJ whole genome shotgun (WGS) entry which is preliminary data.</text>
</comment>
<dbReference type="Gene3D" id="3.30.160.60">
    <property type="entry name" value="Classic Zinc Finger"/>
    <property type="match status" value="2"/>
</dbReference>
<dbReference type="InterPro" id="IPR059095">
    <property type="entry name" value="Znf_C2H2_17_2nd"/>
</dbReference>
<dbReference type="Proteomes" id="UP000785200">
    <property type="component" value="Unassembled WGS sequence"/>
</dbReference>
<dbReference type="InterPro" id="IPR013087">
    <property type="entry name" value="Znf_C2H2_type"/>
</dbReference>
<feature type="domain" description="C2H2-type" evidence="1">
    <location>
        <begin position="300"/>
        <end position="329"/>
    </location>
</feature>
<dbReference type="EMBL" id="VNKQ01000002">
    <property type="protein sequence ID" value="KAG0652852.1"/>
    <property type="molecule type" value="Genomic_DNA"/>
</dbReference>
<dbReference type="SMART" id="SM00355">
    <property type="entry name" value="ZnF_C2H2"/>
    <property type="match status" value="3"/>
</dbReference>
<evidence type="ECO:0000313" key="2">
    <source>
        <dbReference type="EMBL" id="KAG0652852.1"/>
    </source>
</evidence>
<accession>A0A9P6VSL3</accession>
<feature type="domain" description="C2H2-type" evidence="1">
    <location>
        <begin position="207"/>
        <end position="235"/>
    </location>
</feature>
<dbReference type="Pfam" id="PF26176">
    <property type="entry name" value="zf_C2H2_17_2"/>
    <property type="match status" value="1"/>
</dbReference>
<gene>
    <name evidence="2" type="ORF">D0Z07_0037</name>
</gene>
<dbReference type="AlphaFoldDB" id="A0A9P6VSL3"/>
<evidence type="ECO:0000313" key="3">
    <source>
        <dbReference type="Proteomes" id="UP000785200"/>
    </source>
</evidence>
<protein>
    <recommendedName>
        <fullName evidence="1">C2H2-type domain-containing protein</fullName>
    </recommendedName>
</protein>
<sequence length="353" mass="40371">MDLDSLTFHHSSSSSHRLLKTATIYAPRRISRKHAPVGRSKENCPTCPHFFRLSSLLFNFGLQNISPAPSVCLGGLDSLTMDEFGWMDENLADARYSTLSNTGLLQYDDLWAHETSNLKPEWELMPTGDVLSSNFHTSGTMASQLGANIRVTATNVLFATRSMPRKSMRKLVTNVFGLSQPMGSSHGMRIDVLKRHKLQHSSAQQRYSCTHCKKWRAPNGFVRKDHLTQHLRNYHHIDTYYSEPLYIDQNPQSLGFYICCLHEGCPLFRLEEDRWGQNPLFNSRGDFTKHMRKEHDETPFPCTKAGCKRINGKGFFRKKDFLKHMKREHDISVEDNAGDDEKTGSEIPLAFMT</sequence>
<keyword evidence="3" id="KW-1185">Reference proteome</keyword>
<proteinExistence type="predicted"/>